<organism evidence="1 2">
    <name type="scientific">Persephonella hydrogeniphila</name>
    <dbReference type="NCBI Taxonomy" id="198703"/>
    <lineage>
        <taxon>Bacteria</taxon>
        <taxon>Pseudomonadati</taxon>
        <taxon>Aquificota</taxon>
        <taxon>Aquificia</taxon>
        <taxon>Aquificales</taxon>
        <taxon>Hydrogenothermaceae</taxon>
        <taxon>Persephonella</taxon>
    </lineage>
</organism>
<keyword evidence="2" id="KW-1185">Reference proteome</keyword>
<reference evidence="2" key="1">
    <citation type="submission" date="2017-09" db="EMBL/GenBank/DDBJ databases">
        <authorList>
            <person name="Varghese N."/>
            <person name="Submissions S."/>
        </authorList>
    </citation>
    <scope>NUCLEOTIDE SEQUENCE [LARGE SCALE GENOMIC DNA]</scope>
    <source>
        <strain evidence="2">DSM 15103</strain>
    </source>
</reference>
<dbReference type="EMBL" id="OBEI01000001">
    <property type="protein sequence ID" value="SNZ03802.1"/>
    <property type="molecule type" value="Genomic_DNA"/>
</dbReference>
<gene>
    <name evidence="1" type="ORF">SAMN06265182_0475</name>
</gene>
<sequence>MDRKRQMMEKMWKYRKNLLVQAIRFVVLGLHFNKLVKKVH</sequence>
<evidence type="ECO:0000313" key="1">
    <source>
        <dbReference type="EMBL" id="SNZ03802.1"/>
    </source>
</evidence>
<dbReference type="RefSeq" id="WP_281253927.1">
    <property type="nucleotide sequence ID" value="NZ_OBEI01000001.1"/>
</dbReference>
<proteinExistence type="predicted"/>
<name>A0A285N2X6_9AQUI</name>
<accession>A0A285N2X6</accession>
<protein>
    <submittedName>
        <fullName evidence="1">Uncharacterized protein</fullName>
    </submittedName>
</protein>
<dbReference type="Proteomes" id="UP000219036">
    <property type="component" value="Unassembled WGS sequence"/>
</dbReference>
<evidence type="ECO:0000313" key="2">
    <source>
        <dbReference type="Proteomes" id="UP000219036"/>
    </source>
</evidence>
<dbReference type="AlphaFoldDB" id="A0A285N2X6"/>